<dbReference type="EMBL" id="SSSM01000001">
    <property type="protein sequence ID" value="THG33249.1"/>
    <property type="molecule type" value="Genomic_DNA"/>
</dbReference>
<dbReference type="Proteomes" id="UP000309133">
    <property type="component" value="Unassembled WGS sequence"/>
</dbReference>
<dbReference type="OrthoDB" id="5119511at2"/>
<gene>
    <name evidence="1" type="ORF">E6C64_02545</name>
</gene>
<dbReference type="AlphaFoldDB" id="A0A4S4FRH7"/>
<keyword evidence="2" id="KW-1185">Reference proteome</keyword>
<evidence type="ECO:0000313" key="1">
    <source>
        <dbReference type="EMBL" id="THG33249.1"/>
    </source>
</evidence>
<protein>
    <submittedName>
        <fullName evidence="1">Uncharacterized protein</fullName>
    </submittedName>
</protein>
<name>A0A4S4FRH7_9MICO</name>
<reference evidence="1 2" key="1">
    <citation type="submission" date="2019-04" db="EMBL/GenBank/DDBJ databases">
        <authorList>
            <person name="Jiang L."/>
        </authorList>
    </citation>
    <scope>NUCLEOTIDE SEQUENCE [LARGE SCALE GENOMIC DNA]</scope>
    <source>
        <strain evidence="1 2">YIM 131853</strain>
    </source>
</reference>
<accession>A0A4S4FRH7</accession>
<dbReference type="RefSeq" id="WP_136426030.1">
    <property type="nucleotide sequence ID" value="NZ_SSSM01000001.1"/>
</dbReference>
<sequence length="99" mass="10654">MHYIRYAGEDLLVTDEVAVALMNYVLTLSRMGRSDVVSVPTLSTTGSTQTVSIHLHPTVDISSRRVEEPESELHPAPDFVAEMLLRSAGVDGGNEVTGG</sequence>
<comment type="caution">
    <text evidence="1">The sequence shown here is derived from an EMBL/GenBank/DDBJ whole genome shotgun (WGS) entry which is preliminary data.</text>
</comment>
<evidence type="ECO:0000313" key="2">
    <source>
        <dbReference type="Proteomes" id="UP000309133"/>
    </source>
</evidence>
<proteinExistence type="predicted"/>
<organism evidence="1 2">
    <name type="scientific">Naasia lichenicola</name>
    <dbReference type="NCBI Taxonomy" id="2565933"/>
    <lineage>
        <taxon>Bacteria</taxon>
        <taxon>Bacillati</taxon>
        <taxon>Actinomycetota</taxon>
        <taxon>Actinomycetes</taxon>
        <taxon>Micrococcales</taxon>
        <taxon>Microbacteriaceae</taxon>
        <taxon>Naasia</taxon>
    </lineage>
</organism>